<feature type="transmembrane region" description="Helical" evidence="7">
    <location>
        <begin position="275"/>
        <end position="301"/>
    </location>
</feature>
<proteinExistence type="inferred from homology"/>
<feature type="domain" description="ABC3 transporter permease C-terminal" evidence="8">
    <location>
        <begin position="280"/>
        <end position="393"/>
    </location>
</feature>
<dbReference type="PANTHER" id="PTHR30572:SF4">
    <property type="entry name" value="ABC TRANSPORTER PERMEASE YTRF"/>
    <property type="match status" value="1"/>
</dbReference>
<gene>
    <name evidence="10" type="ORF">NSMM_240033</name>
</gene>
<dbReference type="GO" id="GO:0022857">
    <property type="term" value="F:transmembrane transporter activity"/>
    <property type="evidence" value="ECO:0007669"/>
    <property type="project" value="TreeGrafter"/>
</dbReference>
<keyword evidence="2" id="KW-1003">Cell membrane</keyword>
<dbReference type="PANTHER" id="PTHR30572">
    <property type="entry name" value="MEMBRANE COMPONENT OF TRANSPORTER-RELATED"/>
    <property type="match status" value="1"/>
</dbReference>
<comment type="subcellular location">
    <subcellularLocation>
        <location evidence="1">Cell membrane</location>
        <topology evidence="1">Multi-pass membrane protein</topology>
    </subcellularLocation>
</comment>
<dbReference type="Proteomes" id="UP000198729">
    <property type="component" value="Unassembled WGS sequence"/>
</dbReference>
<dbReference type="InterPro" id="IPR025857">
    <property type="entry name" value="MacB_PCD"/>
</dbReference>
<evidence type="ECO:0000256" key="6">
    <source>
        <dbReference type="ARBA" id="ARBA00038076"/>
    </source>
</evidence>
<dbReference type="EMBL" id="FMWO01000030">
    <property type="protein sequence ID" value="SCZ84649.1"/>
    <property type="molecule type" value="Genomic_DNA"/>
</dbReference>
<feature type="domain" description="MacB-like periplasmic core" evidence="9">
    <location>
        <begin position="21"/>
        <end position="241"/>
    </location>
</feature>
<protein>
    <submittedName>
        <fullName evidence="10">Uncharacterized protein</fullName>
    </submittedName>
</protein>
<keyword evidence="4 7" id="KW-1133">Transmembrane helix</keyword>
<comment type="similarity">
    <text evidence="6">Belongs to the ABC-4 integral membrane protein family.</text>
</comment>
<evidence type="ECO:0000313" key="11">
    <source>
        <dbReference type="Proteomes" id="UP000198729"/>
    </source>
</evidence>
<evidence type="ECO:0000256" key="4">
    <source>
        <dbReference type="ARBA" id="ARBA00022989"/>
    </source>
</evidence>
<evidence type="ECO:0000259" key="8">
    <source>
        <dbReference type="Pfam" id="PF02687"/>
    </source>
</evidence>
<dbReference type="Pfam" id="PF02687">
    <property type="entry name" value="FtsX"/>
    <property type="match status" value="1"/>
</dbReference>
<keyword evidence="3 7" id="KW-0812">Transmembrane</keyword>
<evidence type="ECO:0000256" key="3">
    <source>
        <dbReference type="ARBA" id="ARBA00022692"/>
    </source>
</evidence>
<feature type="transmembrane region" description="Helical" evidence="7">
    <location>
        <begin position="363"/>
        <end position="383"/>
    </location>
</feature>
<evidence type="ECO:0000259" key="9">
    <source>
        <dbReference type="Pfam" id="PF12704"/>
    </source>
</evidence>
<dbReference type="STRING" id="51642.NSMM_240033"/>
<name>A0A1G5SDZ7_9PROT</name>
<accession>A0A1G5SDZ7</accession>
<dbReference type="AlphaFoldDB" id="A0A1G5SDZ7"/>
<evidence type="ECO:0000313" key="10">
    <source>
        <dbReference type="EMBL" id="SCZ84649.1"/>
    </source>
</evidence>
<dbReference type="OrthoDB" id="4814201at2"/>
<dbReference type="Pfam" id="PF12704">
    <property type="entry name" value="MacB_PCD"/>
    <property type="match status" value="1"/>
</dbReference>
<feature type="transmembrane region" description="Helical" evidence="7">
    <location>
        <begin position="322"/>
        <end position="343"/>
    </location>
</feature>
<dbReference type="RefSeq" id="WP_090284294.1">
    <property type="nucleotide sequence ID" value="NZ_FMWO01000030.1"/>
</dbReference>
<reference evidence="10 11" key="1">
    <citation type="submission" date="2016-10" db="EMBL/GenBank/DDBJ databases">
        <authorList>
            <person name="de Groot N.N."/>
        </authorList>
    </citation>
    <scope>NUCLEOTIDE SEQUENCE [LARGE SCALE GENOMIC DNA]</scope>
    <source>
        <strain evidence="10">1</strain>
    </source>
</reference>
<sequence>MRAQDTLLFAVKTLRSYPTRSMLIMLAMALGVAAVIVLTALGDGARRYVINQFSSIGTNLIIVLPGRAETAGGFPGAALGQTPRDLTLDDARWVGRLPQVRRYAPLNVGVAELSAAGVLREVTVLGSSAEILPIRHMRLVQGNIIAGIFENSAQIILGDKLAQDFFPDGNALGQRVRLGDRRFLVAGILAMQGESMGFNSDEIVIIPVQHAQALFNTHSLFRLMVEARHRSEIEATKAAIHETIVRRHNGEDDVTVITQDAVLATFDRILHALTLGVAGIAIISLLVAGILVMNVMLVAVSQRTGEIGLLKAIGTPALTIRLVFLTEAILLSVAGAILGFALGQAGSLLLRIAYPQLPAWPPIWANFAGIAVAILVGTLAGLLPAARAARLDPVQALNKR</sequence>
<evidence type="ECO:0000256" key="7">
    <source>
        <dbReference type="SAM" id="Phobius"/>
    </source>
</evidence>
<keyword evidence="11" id="KW-1185">Reference proteome</keyword>
<evidence type="ECO:0000256" key="2">
    <source>
        <dbReference type="ARBA" id="ARBA00022475"/>
    </source>
</evidence>
<dbReference type="InterPro" id="IPR003838">
    <property type="entry name" value="ABC3_permease_C"/>
</dbReference>
<evidence type="ECO:0000256" key="5">
    <source>
        <dbReference type="ARBA" id="ARBA00023136"/>
    </source>
</evidence>
<keyword evidence="5 7" id="KW-0472">Membrane</keyword>
<evidence type="ECO:0000256" key="1">
    <source>
        <dbReference type="ARBA" id="ARBA00004651"/>
    </source>
</evidence>
<organism evidence="10 11">
    <name type="scientific">Nitrosomonas mobilis</name>
    <dbReference type="NCBI Taxonomy" id="51642"/>
    <lineage>
        <taxon>Bacteria</taxon>
        <taxon>Pseudomonadati</taxon>
        <taxon>Pseudomonadota</taxon>
        <taxon>Betaproteobacteria</taxon>
        <taxon>Nitrosomonadales</taxon>
        <taxon>Nitrosomonadaceae</taxon>
        <taxon>Nitrosomonas</taxon>
    </lineage>
</organism>
<dbReference type="InterPro" id="IPR050250">
    <property type="entry name" value="Macrolide_Exporter_MacB"/>
</dbReference>
<dbReference type="GO" id="GO:0005886">
    <property type="term" value="C:plasma membrane"/>
    <property type="evidence" value="ECO:0007669"/>
    <property type="project" value="UniProtKB-SubCell"/>
</dbReference>
<feature type="transmembrane region" description="Helical" evidence="7">
    <location>
        <begin position="21"/>
        <end position="42"/>
    </location>
</feature>